<keyword evidence="1" id="KW-1133">Transmembrane helix</keyword>
<sequence>MQDVLLDPSAAHPELGALRSAFAARDWAGCRAVLDAATPGGRTWLMQWTAGDGGDAGFLRPLAGADPVLTNGHSLAPVSILAGLAAGFIQARKKRKLRA</sequence>
<evidence type="ECO:0000313" key="3">
    <source>
        <dbReference type="Proteomes" id="UP000637628"/>
    </source>
</evidence>
<evidence type="ECO:0000313" key="2">
    <source>
        <dbReference type="EMBL" id="GIE03173.1"/>
    </source>
</evidence>
<name>A0ABQ3Z029_9ACTN</name>
<keyword evidence="3" id="KW-1185">Reference proteome</keyword>
<reference evidence="2 3" key="1">
    <citation type="submission" date="2021-01" db="EMBL/GenBank/DDBJ databases">
        <title>Whole genome shotgun sequence of Actinoplanes durhamensis NBRC 14914.</title>
        <authorList>
            <person name="Komaki H."/>
            <person name="Tamura T."/>
        </authorList>
    </citation>
    <scope>NUCLEOTIDE SEQUENCE [LARGE SCALE GENOMIC DNA]</scope>
    <source>
        <strain evidence="2 3">NBRC 14914</strain>
    </source>
</reference>
<proteinExistence type="predicted"/>
<keyword evidence="1" id="KW-0472">Membrane</keyword>
<organism evidence="2 3">
    <name type="scientific">Paractinoplanes durhamensis</name>
    <dbReference type="NCBI Taxonomy" id="113563"/>
    <lineage>
        <taxon>Bacteria</taxon>
        <taxon>Bacillati</taxon>
        <taxon>Actinomycetota</taxon>
        <taxon>Actinomycetes</taxon>
        <taxon>Micromonosporales</taxon>
        <taxon>Micromonosporaceae</taxon>
        <taxon>Paractinoplanes</taxon>
    </lineage>
</organism>
<comment type="caution">
    <text evidence="2">The sequence shown here is derived from an EMBL/GenBank/DDBJ whole genome shotgun (WGS) entry which is preliminary data.</text>
</comment>
<dbReference type="EMBL" id="BOML01000036">
    <property type="protein sequence ID" value="GIE03173.1"/>
    <property type="molecule type" value="Genomic_DNA"/>
</dbReference>
<gene>
    <name evidence="2" type="ORF">Adu01nite_45230</name>
</gene>
<feature type="transmembrane region" description="Helical" evidence="1">
    <location>
        <begin position="74"/>
        <end position="91"/>
    </location>
</feature>
<dbReference type="RefSeq" id="WP_203728894.1">
    <property type="nucleotide sequence ID" value="NZ_BAAATX010000010.1"/>
</dbReference>
<keyword evidence="1" id="KW-0812">Transmembrane</keyword>
<dbReference type="Proteomes" id="UP000637628">
    <property type="component" value="Unassembled WGS sequence"/>
</dbReference>
<protein>
    <submittedName>
        <fullName evidence="2">Uncharacterized protein</fullName>
    </submittedName>
</protein>
<evidence type="ECO:0000256" key="1">
    <source>
        <dbReference type="SAM" id="Phobius"/>
    </source>
</evidence>
<accession>A0ABQ3Z029</accession>